<evidence type="ECO:0000256" key="1">
    <source>
        <dbReference type="SAM" id="SignalP"/>
    </source>
</evidence>
<keyword evidence="1" id="KW-0732">Signal</keyword>
<dbReference type="Pfam" id="PF13568">
    <property type="entry name" value="OMP_b-brl_2"/>
    <property type="match status" value="1"/>
</dbReference>
<sequence length="242" mass="26461">MKKNLLMLAVLLLALGQVNAQEQTKKLGFGFKAGLNISAFTNKQDMLMALSGVSYDSFENYFRISAMAGITATYKLNPKFALNAELLYNSRGTAYRRPNNSVLLIGDKGVEQAYDYYKFMIDYVELPLMVSYYVIPSSKPTALSVYLGLAPGIAVRKAAKMDYPEVTAGPGNGKADVNGELGFVNSFNASGLFGLKVGHKLENGTAFFIDLRGSYGMLPVFKKEVNIDTRMLTGTFALGLDF</sequence>
<feature type="chain" id="PRO_5046119677" evidence="1">
    <location>
        <begin position="21"/>
        <end position="242"/>
    </location>
</feature>
<name>A0ABU7IBR1_9SPHI</name>
<dbReference type="Proteomes" id="UP001336835">
    <property type="component" value="Unassembled WGS sequence"/>
</dbReference>
<evidence type="ECO:0000313" key="3">
    <source>
        <dbReference type="EMBL" id="MEE1946789.1"/>
    </source>
</evidence>
<feature type="domain" description="Outer membrane protein beta-barrel" evidence="2">
    <location>
        <begin position="19"/>
        <end position="221"/>
    </location>
</feature>
<organism evidence="3 4">
    <name type="scientific">Pedobacter albus</name>
    <dbReference type="NCBI Taxonomy" id="3113905"/>
    <lineage>
        <taxon>Bacteria</taxon>
        <taxon>Pseudomonadati</taxon>
        <taxon>Bacteroidota</taxon>
        <taxon>Sphingobacteriia</taxon>
        <taxon>Sphingobacteriales</taxon>
        <taxon>Sphingobacteriaceae</taxon>
        <taxon>Pedobacter</taxon>
    </lineage>
</organism>
<evidence type="ECO:0000313" key="4">
    <source>
        <dbReference type="Proteomes" id="UP001336835"/>
    </source>
</evidence>
<dbReference type="InterPro" id="IPR025665">
    <property type="entry name" value="Beta-barrel_OMP_2"/>
</dbReference>
<evidence type="ECO:0000259" key="2">
    <source>
        <dbReference type="Pfam" id="PF13568"/>
    </source>
</evidence>
<dbReference type="RefSeq" id="WP_330109079.1">
    <property type="nucleotide sequence ID" value="NZ_JAZDQT010000003.1"/>
</dbReference>
<protein>
    <submittedName>
        <fullName evidence="3">Porin family protein</fullName>
    </submittedName>
</protein>
<gene>
    <name evidence="3" type="ORF">VRU48_16815</name>
</gene>
<dbReference type="EMBL" id="JAZDQT010000003">
    <property type="protein sequence ID" value="MEE1946789.1"/>
    <property type="molecule type" value="Genomic_DNA"/>
</dbReference>
<accession>A0ABU7IBR1</accession>
<proteinExistence type="predicted"/>
<feature type="signal peptide" evidence="1">
    <location>
        <begin position="1"/>
        <end position="20"/>
    </location>
</feature>
<keyword evidence="4" id="KW-1185">Reference proteome</keyword>
<comment type="caution">
    <text evidence="3">The sequence shown here is derived from an EMBL/GenBank/DDBJ whole genome shotgun (WGS) entry which is preliminary data.</text>
</comment>
<reference evidence="3 4" key="1">
    <citation type="submission" date="2024-01" db="EMBL/GenBank/DDBJ databases">
        <title>Pedobacter sp. nov., isolated from fresh soil.</title>
        <authorList>
            <person name="Le N.T.T."/>
        </authorList>
    </citation>
    <scope>NUCLEOTIDE SEQUENCE [LARGE SCALE GENOMIC DNA]</scope>
    <source>
        <strain evidence="3 4">KR3-3</strain>
    </source>
</reference>